<evidence type="ECO:0000313" key="7">
    <source>
        <dbReference type="Proteomes" id="UP001302349"/>
    </source>
</evidence>
<organism evidence="6 7">
    <name type="scientific">Imperialibacter roseus</name>
    <dbReference type="NCBI Taxonomy" id="1324217"/>
    <lineage>
        <taxon>Bacteria</taxon>
        <taxon>Pseudomonadati</taxon>
        <taxon>Bacteroidota</taxon>
        <taxon>Cytophagia</taxon>
        <taxon>Cytophagales</taxon>
        <taxon>Flammeovirgaceae</taxon>
        <taxon>Imperialibacter</taxon>
    </lineage>
</organism>
<dbReference type="Proteomes" id="UP001302349">
    <property type="component" value="Chromosome"/>
</dbReference>
<name>A0ABZ0IJV8_9BACT</name>
<evidence type="ECO:0000256" key="2">
    <source>
        <dbReference type="ARBA" id="ARBA00022692"/>
    </source>
</evidence>
<feature type="transmembrane region" description="Helical" evidence="5">
    <location>
        <begin position="7"/>
        <end position="39"/>
    </location>
</feature>
<dbReference type="Pfam" id="PF01925">
    <property type="entry name" value="TauE"/>
    <property type="match status" value="1"/>
</dbReference>
<reference evidence="6 7" key="1">
    <citation type="journal article" date="2023" name="Microbiol. Resour. Announc.">
        <title>Complete Genome Sequence of Imperialibacter roseus strain P4T.</title>
        <authorList>
            <person name="Tizabi D.R."/>
            <person name="Bachvaroff T."/>
            <person name="Hill R.T."/>
        </authorList>
    </citation>
    <scope>NUCLEOTIDE SEQUENCE [LARGE SCALE GENOMIC DNA]</scope>
    <source>
        <strain evidence="6 7">P4T</strain>
    </source>
</reference>
<accession>A0ABZ0IJV8</accession>
<feature type="transmembrane region" description="Helical" evidence="5">
    <location>
        <begin position="99"/>
        <end position="117"/>
    </location>
</feature>
<dbReference type="PANTHER" id="PTHR43701">
    <property type="entry name" value="MEMBRANE TRANSPORTER PROTEIN MJ0441-RELATED"/>
    <property type="match status" value="1"/>
</dbReference>
<protein>
    <recommendedName>
        <fullName evidence="5">Probable membrane transporter protein</fullName>
    </recommendedName>
</protein>
<dbReference type="InterPro" id="IPR051598">
    <property type="entry name" value="TSUP/Inactive_protease-like"/>
</dbReference>
<dbReference type="EMBL" id="CP136051">
    <property type="protein sequence ID" value="WOK04966.1"/>
    <property type="molecule type" value="Genomic_DNA"/>
</dbReference>
<feature type="transmembrane region" description="Helical" evidence="5">
    <location>
        <begin position="73"/>
        <end position="92"/>
    </location>
</feature>
<feature type="transmembrane region" description="Helical" evidence="5">
    <location>
        <begin position="137"/>
        <end position="164"/>
    </location>
</feature>
<dbReference type="InterPro" id="IPR002781">
    <property type="entry name" value="TM_pro_TauE-like"/>
</dbReference>
<evidence type="ECO:0000256" key="3">
    <source>
        <dbReference type="ARBA" id="ARBA00022989"/>
    </source>
</evidence>
<keyword evidence="5" id="KW-1003">Cell membrane</keyword>
<keyword evidence="4 5" id="KW-0472">Membrane</keyword>
<feature type="transmembrane region" description="Helical" evidence="5">
    <location>
        <begin position="231"/>
        <end position="249"/>
    </location>
</feature>
<keyword evidence="2 5" id="KW-0812">Transmembrane</keyword>
<evidence type="ECO:0000256" key="1">
    <source>
        <dbReference type="ARBA" id="ARBA00004141"/>
    </source>
</evidence>
<proteinExistence type="inferred from homology"/>
<comment type="similarity">
    <text evidence="5">Belongs to the 4-toluene sulfonate uptake permease (TSUP) (TC 2.A.102) family.</text>
</comment>
<evidence type="ECO:0000313" key="6">
    <source>
        <dbReference type="EMBL" id="WOK04966.1"/>
    </source>
</evidence>
<feature type="transmembrane region" description="Helical" evidence="5">
    <location>
        <begin position="176"/>
        <end position="196"/>
    </location>
</feature>
<keyword evidence="3 5" id="KW-1133">Transmembrane helix</keyword>
<sequence>MEYYEYLLIVAVGFIAGFVNTVAGGGSLLSLPVLIFLGLPPSVANATNRVAIMGQNIFSVAGFQSKGVSARPYSWWLAGSSLIGGAIGAWFAVEIDADLFNRILAIIMVLVVLSIIFDSVFKKKSNGEKLDFMHQLWGVIAFFFIGIYGGFIQAGVGFLTIAALTHINGFSLVKANFVKVFAALIYTGSALLVFIIEDKVNWTLGLVLAVGNSAGGWIASRWSVEKGDKVIRIFLVITVIALAIKLWFFT</sequence>
<dbReference type="RefSeq" id="WP_317487763.1">
    <property type="nucleotide sequence ID" value="NZ_CP136051.1"/>
</dbReference>
<gene>
    <name evidence="6" type="ORF">RT717_17945</name>
</gene>
<evidence type="ECO:0000256" key="5">
    <source>
        <dbReference type="RuleBase" id="RU363041"/>
    </source>
</evidence>
<dbReference type="PANTHER" id="PTHR43701:SF2">
    <property type="entry name" value="MEMBRANE TRANSPORTER PROTEIN YJNA-RELATED"/>
    <property type="match status" value="1"/>
</dbReference>
<evidence type="ECO:0000256" key="4">
    <source>
        <dbReference type="ARBA" id="ARBA00023136"/>
    </source>
</evidence>
<keyword evidence="7" id="KW-1185">Reference proteome</keyword>
<comment type="subcellular location">
    <subcellularLocation>
        <location evidence="5">Cell membrane</location>
        <topology evidence="5">Multi-pass membrane protein</topology>
    </subcellularLocation>
    <subcellularLocation>
        <location evidence="1">Membrane</location>
        <topology evidence="1">Multi-pass membrane protein</topology>
    </subcellularLocation>
</comment>